<accession>A0A1G9MZB0</accession>
<evidence type="ECO:0000313" key="7">
    <source>
        <dbReference type="Proteomes" id="UP000198654"/>
    </source>
</evidence>
<dbReference type="OrthoDB" id="86160at2"/>
<dbReference type="GO" id="GO:0005737">
    <property type="term" value="C:cytoplasm"/>
    <property type="evidence" value="ECO:0007669"/>
    <property type="project" value="TreeGrafter"/>
</dbReference>
<organism evidence="6 7">
    <name type="scientific">Modicisalibacter muralis</name>
    <dbReference type="NCBI Taxonomy" id="119000"/>
    <lineage>
        <taxon>Bacteria</taxon>
        <taxon>Pseudomonadati</taxon>
        <taxon>Pseudomonadota</taxon>
        <taxon>Gammaproteobacteria</taxon>
        <taxon>Oceanospirillales</taxon>
        <taxon>Halomonadaceae</taxon>
        <taxon>Modicisalibacter</taxon>
    </lineage>
</organism>
<gene>
    <name evidence="6" type="ORF">SAMN05661010_02578</name>
</gene>
<feature type="region of interest" description="Disordered" evidence="4">
    <location>
        <begin position="260"/>
        <end position="279"/>
    </location>
</feature>
<dbReference type="Proteomes" id="UP000198654">
    <property type="component" value="Unassembled WGS sequence"/>
</dbReference>
<evidence type="ECO:0000256" key="4">
    <source>
        <dbReference type="SAM" id="MobiDB-lite"/>
    </source>
</evidence>
<dbReference type="Gene3D" id="3.20.20.60">
    <property type="entry name" value="Phosphoenolpyruvate-binding domains"/>
    <property type="match status" value="1"/>
</dbReference>
<dbReference type="GO" id="GO:0016832">
    <property type="term" value="F:aldehyde-lyase activity"/>
    <property type="evidence" value="ECO:0007669"/>
    <property type="project" value="TreeGrafter"/>
</dbReference>
<comment type="similarity">
    <text evidence="1">Belongs to the HpcH/HpaI aldolase family.</text>
</comment>
<name>A0A1G9MZB0_9GAMM</name>
<dbReference type="InterPro" id="IPR005000">
    <property type="entry name" value="Aldolase/citrate-lyase_domain"/>
</dbReference>
<dbReference type="InterPro" id="IPR015813">
    <property type="entry name" value="Pyrv/PenolPyrv_kinase-like_dom"/>
</dbReference>
<evidence type="ECO:0000259" key="5">
    <source>
        <dbReference type="Pfam" id="PF03328"/>
    </source>
</evidence>
<keyword evidence="7" id="KW-1185">Reference proteome</keyword>
<dbReference type="AlphaFoldDB" id="A0A1G9MZB0"/>
<dbReference type="SUPFAM" id="SSF51621">
    <property type="entry name" value="Phosphoenolpyruvate/pyruvate domain"/>
    <property type="match status" value="1"/>
</dbReference>
<proteinExistence type="inferred from homology"/>
<evidence type="ECO:0000313" key="6">
    <source>
        <dbReference type="EMBL" id="SDL79483.1"/>
    </source>
</evidence>
<sequence>MLRTNRLKRALAEGREAHGIMASLPTAASIELIAEAGFDFVVIDTEHVLINPETVEHMIRTAESYQLTPLIRVPDADPKTLLRLLDGGAQGIVLPNVEDAETLERAVAACKYAPEGERSLNAGRPGAFGKASLAEYVIEANREIMVVAMIESRQGVAEIEAICAVSGLDMVLEGAADLSQSLGVTWQPGHPDVVQALEAVQRTASEHRIPYCAFLRHAEAKAGWQARGVSTFMLGDERGIAFRALQRALGEARAPVNSEARASVESDVRAPIESEASLS</sequence>
<dbReference type="InterPro" id="IPR050251">
    <property type="entry name" value="HpcH-HpaI_aldolase"/>
</dbReference>
<dbReference type="EMBL" id="FNGI01000007">
    <property type="protein sequence ID" value="SDL79483.1"/>
    <property type="molecule type" value="Genomic_DNA"/>
</dbReference>
<dbReference type="GO" id="GO:0046872">
    <property type="term" value="F:metal ion binding"/>
    <property type="evidence" value="ECO:0007669"/>
    <property type="project" value="UniProtKB-KW"/>
</dbReference>
<dbReference type="PANTHER" id="PTHR30502:SF0">
    <property type="entry name" value="PHOSPHOENOLPYRUVATE CARBOXYLASE FAMILY PROTEIN"/>
    <property type="match status" value="1"/>
</dbReference>
<dbReference type="PANTHER" id="PTHR30502">
    <property type="entry name" value="2-KETO-3-DEOXY-L-RHAMNONATE ALDOLASE"/>
    <property type="match status" value="1"/>
</dbReference>
<dbReference type="Pfam" id="PF03328">
    <property type="entry name" value="HpcH_HpaI"/>
    <property type="match status" value="1"/>
</dbReference>
<feature type="compositionally biased region" description="Basic and acidic residues" evidence="4">
    <location>
        <begin position="262"/>
        <end position="272"/>
    </location>
</feature>
<evidence type="ECO:0000256" key="1">
    <source>
        <dbReference type="ARBA" id="ARBA00005568"/>
    </source>
</evidence>
<keyword evidence="2" id="KW-0479">Metal-binding</keyword>
<protein>
    <submittedName>
        <fullName evidence="6">4-hydroxy-2-oxoheptanedioate aldolase</fullName>
    </submittedName>
</protein>
<feature type="domain" description="HpcH/HpaI aldolase/citrate lyase" evidence="5">
    <location>
        <begin position="26"/>
        <end position="223"/>
    </location>
</feature>
<dbReference type="STRING" id="119000.SAMN05661010_02578"/>
<reference evidence="6 7" key="1">
    <citation type="submission" date="2016-10" db="EMBL/GenBank/DDBJ databases">
        <authorList>
            <person name="de Groot N.N."/>
        </authorList>
    </citation>
    <scope>NUCLEOTIDE SEQUENCE [LARGE SCALE GENOMIC DNA]</scope>
    <source>
        <strain evidence="6 7">DSM 14789</strain>
    </source>
</reference>
<dbReference type="RefSeq" id="WP_089729194.1">
    <property type="nucleotide sequence ID" value="NZ_FNGI01000007.1"/>
</dbReference>
<evidence type="ECO:0000256" key="2">
    <source>
        <dbReference type="ARBA" id="ARBA00022723"/>
    </source>
</evidence>
<keyword evidence="3" id="KW-0456">Lyase</keyword>
<dbReference type="InterPro" id="IPR040442">
    <property type="entry name" value="Pyrv_kinase-like_dom_sf"/>
</dbReference>
<evidence type="ECO:0000256" key="3">
    <source>
        <dbReference type="ARBA" id="ARBA00023239"/>
    </source>
</evidence>